<dbReference type="PANTHER" id="PTHR42648">
    <property type="entry name" value="TRANSPOSASE, PUTATIVE-RELATED"/>
    <property type="match status" value="1"/>
</dbReference>
<dbReference type="SUPFAM" id="SSF56672">
    <property type="entry name" value="DNA/RNA polymerases"/>
    <property type="match status" value="1"/>
</dbReference>
<proteinExistence type="predicted"/>
<evidence type="ECO:0000256" key="11">
    <source>
        <dbReference type="ARBA" id="ARBA00022932"/>
    </source>
</evidence>
<dbReference type="GO" id="GO:0004519">
    <property type="term" value="F:endonuclease activity"/>
    <property type="evidence" value="ECO:0007669"/>
    <property type="project" value="UniProtKB-KW"/>
</dbReference>
<keyword evidence="4" id="KW-0479">Metal-binding</keyword>
<dbReference type="InterPro" id="IPR039537">
    <property type="entry name" value="Retrotran_Ty1/copia-like"/>
</dbReference>
<evidence type="ECO:0000256" key="5">
    <source>
        <dbReference type="ARBA" id="ARBA00022759"/>
    </source>
</evidence>
<dbReference type="Gene3D" id="3.30.420.10">
    <property type="entry name" value="Ribonuclease H-like superfamily/Ribonuclease H"/>
    <property type="match status" value="1"/>
</dbReference>
<keyword evidence="18" id="KW-1185">Reference proteome</keyword>
<dbReference type="GO" id="GO:0003964">
    <property type="term" value="F:RNA-directed DNA polymerase activity"/>
    <property type="evidence" value="ECO:0007669"/>
    <property type="project" value="UniProtKB-KW"/>
</dbReference>
<dbReference type="InterPro" id="IPR013103">
    <property type="entry name" value="RVT_2"/>
</dbReference>
<evidence type="ECO:0000256" key="6">
    <source>
        <dbReference type="ARBA" id="ARBA00022801"/>
    </source>
</evidence>
<keyword evidence="12" id="KW-0233">DNA recombination</keyword>
<dbReference type="PANTHER" id="PTHR42648:SF11">
    <property type="entry name" value="TRANSPOSON TY4-P GAG-POL POLYPROTEIN"/>
    <property type="match status" value="1"/>
</dbReference>
<evidence type="ECO:0000256" key="7">
    <source>
        <dbReference type="ARBA" id="ARBA00022842"/>
    </source>
</evidence>
<dbReference type="GO" id="GO:0003887">
    <property type="term" value="F:DNA-directed DNA polymerase activity"/>
    <property type="evidence" value="ECO:0007669"/>
    <property type="project" value="UniProtKB-KW"/>
</dbReference>
<gene>
    <name evidence="17" type="ORF">O181_056261</name>
</gene>
<dbReference type="Pfam" id="PF25597">
    <property type="entry name" value="SH3_retrovirus"/>
    <property type="match status" value="1"/>
</dbReference>
<dbReference type="InterPro" id="IPR036397">
    <property type="entry name" value="RNaseH_sf"/>
</dbReference>
<evidence type="ECO:0000313" key="18">
    <source>
        <dbReference type="Proteomes" id="UP000765509"/>
    </source>
</evidence>
<dbReference type="GO" id="GO:0003723">
    <property type="term" value="F:RNA binding"/>
    <property type="evidence" value="ECO:0007669"/>
    <property type="project" value="UniProtKB-KW"/>
</dbReference>
<evidence type="ECO:0000256" key="1">
    <source>
        <dbReference type="ARBA" id="ARBA00022578"/>
    </source>
</evidence>
<comment type="caution">
    <text evidence="17">The sequence shown here is derived from an EMBL/GenBank/DDBJ whole genome shotgun (WGS) entry which is preliminary data.</text>
</comment>
<name>A0A9Q3ECX3_9BASI</name>
<keyword evidence="5" id="KW-0255">Endonuclease</keyword>
<comment type="catalytic activity">
    <reaction evidence="15">
        <text>DNA(n) + a 2'-deoxyribonucleoside 5'-triphosphate = DNA(n+1) + diphosphate</text>
        <dbReference type="Rhea" id="RHEA:22508"/>
        <dbReference type="Rhea" id="RHEA-COMP:17339"/>
        <dbReference type="Rhea" id="RHEA-COMP:17340"/>
        <dbReference type="ChEBI" id="CHEBI:33019"/>
        <dbReference type="ChEBI" id="CHEBI:61560"/>
        <dbReference type="ChEBI" id="CHEBI:173112"/>
        <dbReference type="EC" id="2.7.7.7"/>
    </reaction>
</comment>
<evidence type="ECO:0000256" key="10">
    <source>
        <dbReference type="ARBA" id="ARBA00022918"/>
    </source>
</evidence>
<organism evidence="17 18">
    <name type="scientific">Austropuccinia psidii MF-1</name>
    <dbReference type="NCBI Taxonomy" id="1389203"/>
    <lineage>
        <taxon>Eukaryota</taxon>
        <taxon>Fungi</taxon>
        <taxon>Dikarya</taxon>
        <taxon>Basidiomycota</taxon>
        <taxon>Pucciniomycotina</taxon>
        <taxon>Pucciniomycetes</taxon>
        <taxon>Pucciniales</taxon>
        <taxon>Sphaerophragmiaceae</taxon>
        <taxon>Austropuccinia</taxon>
    </lineage>
</organism>
<evidence type="ECO:0000259" key="16">
    <source>
        <dbReference type="PROSITE" id="PS50994"/>
    </source>
</evidence>
<dbReference type="InterPro" id="IPR057670">
    <property type="entry name" value="SH3_retrovirus"/>
</dbReference>
<dbReference type="GO" id="GO:0005634">
    <property type="term" value="C:nucleus"/>
    <property type="evidence" value="ECO:0007669"/>
    <property type="project" value="UniProtKB-ARBA"/>
</dbReference>
<dbReference type="EMBL" id="AVOT02025332">
    <property type="protein sequence ID" value="MBW0516546.1"/>
    <property type="molecule type" value="Genomic_DNA"/>
</dbReference>
<evidence type="ECO:0000256" key="3">
    <source>
        <dbReference type="ARBA" id="ARBA00022722"/>
    </source>
</evidence>
<evidence type="ECO:0000256" key="8">
    <source>
        <dbReference type="ARBA" id="ARBA00022884"/>
    </source>
</evidence>
<dbReference type="InterPro" id="IPR043502">
    <property type="entry name" value="DNA/RNA_pol_sf"/>
</dbReference>
<dbReference type="PROSITE" id="PS50994">
    <property type="entry name" value="INTEGRASE"/>
    <property type="match status" value="1"/>
</dbReference>
<evidence type="ECO:0000256" key="14">
    <source>
        <dbReference type="ARBA" id="ARBA00048173"/>
    </source>
</evidence>
<keyword evidence="7" id="KW-0460">Magnesium</keyword>
<evidence type="ECO:0000256" key="9">
    <source>
        <dbReference type="ARBA" id="ARBA00022908"/>
    </source>
</evidence>
<keyword evidence="6" id="KW-0378">Hydrolase</keyword>
<keyword evidence="3" id="KW-0540">Nuclease</keyword>
<dbReference type="AlphaFoldDB" id="A0A9Q3ECX3"/>
<keyword evidence="2" id="KW-0548">Nucleotidyltransferase</keyword>
<accession>A0A9Q3ECX3</accession>
<evidence type="ECO:0000256" key="4">
    <source>
        <dbReference type="ARBA" id="ARBA00022723"/>
    </source>
</evidence>
<dbReference type="Proteomes" id="UP000765509">
    <property type="component" value="Unassembled WGS sequence"/>
</dbReference>
<keyword evidence="11" id="KW-0239">DNA-directed DNA polymerase</keyword>
<keyword evidence="11" id="KW-0808">Transferase</keyword>
<keyword evidence="1" id="KW-0815">Transposition</keyword>
<keyword evidence="8" id="KW-0694">RNA-binding</keyword>
<dbReference type="InterPro" id="IPR001584">
    <property type="entry name" value="Integrase_cat-core"/>
</dbReference>
<dbReference type="GO" id="GO:0015074">
    <property type="term" value="P:DNA integration"/>
    <property type="evidence" value="ECO:0007669"/>
    <property type="project" value="UniProtKB-KW"/>
</dbReference>
<dbReference type="GO" id="GO:0006310">
    <property type="term" value="P:DNA recombination"/>
    <property type="evidence" value="ECO:0007669"/>
    <property type="project" value="UniProtKB-KW"/>
</dbReference>
<dbReference type="GO" id="GO:0032196">
    <property type="term" value="P:transposition"/>
    <property type="evidence" value="ECO:0007669"/>
    <property type="project" value="UniProtKB-KW"/>
</dbReference>
<dbReference type="CDD" id="cd09272">
    <property type="entry name" value="RNase_HI_RT_Ty1"/>
    <property type="match status" value="1"/>
</dbReference>
<dbReference type="InterPro" id="IPR012337">
    <property type="entry name" value="RNaseH-like_sf"/>
</dbReference>
<evidence type="ECO:0000256" key="2">
    <source>
        <dbReference type="ARBA" id="ARBA00022695"/>
    </source>
</evidence>
<dbReference type="OrthoDB" id="3344688at2759"/>
<dbReference type="GO" id="GO:0016787">
    <property type="term" value="F:hydrolase activity"/>
    <property type="evidence" value="ECO:0007669"/>
    <property type="project" value="UniProtKB-KW"/>
</dbReference>
<evidence type="ECO:0000313" key="17">
    <source>
        <dbReference type="EMBL" id="MBW0516546.1"/>
    </source>
</evidence>
<protein>
    <recommendedName>
        <fullName evidence="16">Integrase catalytic domain-containing protein</fullName>
    </recommendedName>
</protein>
<dbReference type="GO" id="GO:0046872">
    <property type="term" value="F:metal ion binding"/>
    <property type="evidence" value="ECO:0007669"/>
    <property type="project" value="UniProtKB-KW"/>
</dbReference>
<keyword evidence="10" id="KW-0695">RNA-directed DNA polymerase</keyword>
<keyword evidence="13" id="KW-0511">Multifunctional enzyme</keyword>
<evidence type="ECO:0000256" key="13">
    <source>
        <dbReference type="ARBA" id="ARBA00023268"/>
    </source>
</evidence>
<keyword evidence="9" id="KW-0229">DNA integration</keyword>
<sequence>MHIDYTLPSSLLTVNNQSLWHKRLGHPSSQVLRMMGLPSESLICSTCEINKAHRQPFNQRFDAAIKPLDCIHLDLVGPIVPASVSGFHNILTIVDQLTSFKIVKFLKNKSDAFSQFSIVKIFMENQQDQKIKRIVSDRGGEFLNKHFKNLAEVCGITHILSPAETPQHNGYAERANRTILEKTRCLLGSASLPDYYWAEAVSTATLLSNLIPTPSRMNKSPYLLWTNQSPRVKRLRTFGCLAFIANSRNHRTWKMGPAGVEGILLGYENKNTAYCILRISDAKVIITKHATFDKTKFPSPTGVIEGSKLNLSNFTTMVDESRLDEAEEDANCSDAVDEVRASSFHTGPRHPTLISSDINNLNILPYTRRADALLTLANSTPRTYKGALTAPDKELWLAAIDRELSSMKKLQVWEIVERHNNFKLIGTTWVLRLKKSHPDEGIKHKARLCAQGFLQTQGIDFEKTYAPTGRLNSLRTLIAFAAAKGLEFHQIDIKSAFLNAPLSEEVFLHVPQGLELDDKKWCLQLKKAIYGLKQAPLAWYKCLKEWLVGANFQSCILDPCVFYREGDKPIWLYLHVDEIAVFGSEISDFKKEISKKFEIKDLGPAGLLLGVKITQEEDCIYLDQQHFCESLLNQYGMSECKPTSTPLVPKEKLSVATQDEVDKLKLLKVNYCSAIGSINYLSTATRPDMCFAVSSLSQYLENPGIKHWHAFLHVLRYLKGSSNVGLRYKKDGAQGISAWSDADWGNCRSTRRSITGYLATFHSSLVLWKTRKQPSVSISTAEAEYKALCDLTSELMWLKQWCAKAQILRLTQPITVWEDNQSCINIANGNCNLNNQRMKHVDIQLHFVKEVIQSSTIRLCYAPSTEMLADFLTKSVNRVSLEKSLEALGILRIVVRGDVKEPDPKRLRSDDSP</sequence>
<feature type="domain" description="Integrase catalytic" evidence="16">
    <location>
        <begin position="63"/>
        <end position="229"/>
    </location>
</feature>
<dbReference type="Pfam" id="PF07727">
    <property type="entry name" value="RVT_2"/>
    <property type="match status" value="1"/>
</dbReference>
<dbReference type="SUPFAM" id="SSF53098">
    <property type="entry name" value="Ribonuclease H-like"/>
    <property type="match status" value="1"/>
</dbReference>
<comment type="catalytic activity">
    <reaction evidence="14">
        <text>DNA(n) + a 2'-deoxyribonucleoside 5'-triphosphate = DNA(n+1) + diphosphate</text>
        <dbReference type="Rhea" id="RHEA:22508"/>
        <dbReference type="Rhea" id="RHEA-COMP:17339"/>
        <dbReference type="Rhea" id="RHEA-COMP:17340"/>
        <dbReference type="ChEBI" id="CHEBI:33019"/>
        <dbReference type="ChEBI" id="CHEBI:61560"/>
        <dbReference type="ChEBI" id="CHEBI:173112"/>
        <dbReference type="EC" id="2.7.7.49"/>
    </reaction>
</comment>
<evidence type="ECO:0000256" key="12">
    <source>
        <dbReference type="ARBA" id="ARBA00023172"/>
    </source>
</evidence>
<reference evidence="17" key="1">
    <citation type="submission" date="2021-03" db="EMBL/GenBank/DDBJ databases">
        <title>Draft genome sequence of rust myrtle Austropuccinia psidii MF-1, a brazilian biotype.</title>
        <authorList>
            <person name="Quecine M.C."/>
            <person name="Pachon D.M.R."/>
            <person name="Bonatelli M.L."/>
            <person name="Correr F.H."/>
            <person name="Franceschini L.M."/>
            <person name="Leite T.F."/>
            <person name="Margarido G.R.A."/>
            <person name="Almeida C.A."/>
            <person name="Ferrarezi J.A."/>
            <person name="Labate C.A."/>
        </authorList>
    </citation>
    <scope>NUCLEOTIDE SEQUENCE</scope>
    <source>
        <strain evidence="17">MF-1</strain>
    </source>
</reference>
<evidence type="ECO:0000256" key="15">
    <source>
        <dbReference type="ARBA" id="ARBA00049244"/>
    </source>
</evidence>